<dbReference type="EMBL" id="JAQQDH010000001">
    <property type="protein sequence ID" value="MFM0442025.1"/>
    <property type="molecule type" value="Genomic_DNA"/>
</dbReference>
<proteinExistence type="predicted"/>
<dbReference type="Proteomes" id="UP001629288">
    <property type="component" value="Unassembled WGS sequence"/>
</dbReference>
<feature type="compositionally biased region" description="Basic and acidic residues" evidence="2">
    <location>
        <begin position="96"/>
        <end position="109"/>
    </location>
</feature>
<accession>A0ABW9BSY0</accession>
<evidence type="ECO:0000256" key="1">
    <source>
        <dbReference type="SAM" id="Coils"/>
    </source>
</evidence>
<evidence type="ECO:0000313" key="3">
    <source>
        <dbReference type="EMBL" id="MFM0442025.1"/>
    </source>
</evidence>
<feature type="coiled-coil region" evidence="1">
    <location>
        <begin position="32"/>
        <end position="69"/>
    </location>
</feature>
<evidence type="ECO:0000313" key="4">
    <source>
        <dbReference type="Proteomes" id="UP001629288"/>
    </source>
</evidence>
<keyword evidence="1" id="KW-0175">Coiled coil</keyword>
<dbReference type="RefSeq" id="WP_408127846.1">
    <property type="nucleotide sequence ID" value="NZ_JAQQDH010000001.1"/>
</dbReference>
<gene>
    <name evidence="3" type="ORF">PQR00_00380</name>
</gene>
<feature type="region of interest" description="Disordered" evidence="2">
    <location>
        <begin position="90"/>
        <end position="121"/>
    </location>
</feature>
<protein>
    <recommendedName>
        <fullName evidence="5">Chemotaxis protein</fullName>
    </recommendedName>
</protein>
<evidence type="ECO:0008006" key="5">
    <source>
        <dbReference type="Google" id="ProtNLM"/>
    </source>
</evidence>
<keyword evidence="4" id="KW-1185">Reference proteome</keyword>
<evidence type="ECO:0000256" key="2">
    <source>
        <dbReference type="SAM" id="MobiDB-lite"/>
    </source>
</evidence>
<sequence length="121" mass="12420">MLSLILQLGPWVLAALAGVFAVLTHANSKAKVAAADQKVAEARTSAAQAQTQTAEVRDAEAQANAAAAQAGAQAVKERTDVENDIAALPDGVAQQRLRDEWSRPGEDAGRGAVGAGQDPVH</sequence>
<name>A0ABW9BSY0_9BURK</name>
<organism evidence="3 4">
    <name type="scientific">Paraburkholderia strydomiana</name>
    <dbReference type="NCBI Taxonomy" id="1245417"/>
    <lineage>
        <taxon>Bacteria</taxon>
        <taxon>Pseudomonadati</taxon>
        <taxon>Pseudomonadota</taxon>
        <taxon>Betaproteobacteria</taxon>
        <taxon>Burkholderiales</taxon>
        <taxon>Burkholderiaceae</taxon>
        <taxon>Paraburkholderia</taxon>
    </lineage>
</organism>
<reference evidence="3 4" key="1">
    <citation type="journal article" date="2024" name="Chem. Sci.">
        <title>Discovery of megapolipeptins by genome mining of a Burkholderiales bacteria collection.</title>
        <authorList>
            <person name="Paulo B.S."/>
            <person name="Recchia M.J.J."/>
            <person name="Lee S."/>
            <person name="Fergusson C.H."/>
            <person name="Romanowski S.B."/>
            <person name="Hernandez A."/>
            <person name="Krull N."/>
            <person name="Liu D.Y."/>
            <person name="Cavanagh H."/>
            <person name="Bos A."/>
            <person name="Gray C.A."/>
            <person name="Murphy B.T."/>
            <person name="Linington R.G."/>
            <person name="Eustaquio A.S."/>
        </authorList>
    </citation>
    <scope>NUCLEOTIDE SEQUENCE [LARGE SCALE GENOMIC DNA]</scope>
    <source>
        <strain evidence="3 4">RL17-379-BIB-C</strain>
    </source>
</reference>
<comment type="caution">
    <text evidence="3">The sequence shown here is derived from an EMBL/GenBank/DDBJ whole genome shotgun (WGS) entry which is preliminary data.</text>
</comment>